<feature type="compositionally biased region" description="Basic and acidic residues" evidence="6">
    <location>
        <begin position="41"/>
        <end position="54"/>
    </location>
</feature>
<feature type="signal peptide" evidence="7">
    <location>
        <begin position="1"/>
        <end position="24"/>
    </location>
</feature>
<dbReference type="PANTHER" id="PTHR36699">
    <property type="entry name" value="LD-TRANSPEPTIDASE"/>
    <property type="match status" value="1"/>
</dbReference>
<dbReference type="SUPFAM" id="SSF141523">
    <property type="entry name" value="L,D-transpeptidase catalytic domain-like"/>
    <property type="match status" value="1"/>
</dbReference>
<comment type="pathway">
    <text evidence="1">Cell wall biogenesis; peptidoglycan biosynthesis.</text>
</comment>
<proteinExistence type="predicted"/>
<feature type="chain" id="PRO_5041444320" description="L,D-TPase catalytic domain-containing protein" evidence="7">
    <location>
        <begin position="25"/>
        <end position="214"/>
    </location>
</feature>
<keyword evidence="4" id="KW-0573">Peptidoglycan synthesis</keyword>
<evidence type="ECO:0000313" key="10">
    <source>
        <dbReference type="Proteomes" id="UP000018466"/>
    </source>
</evidence>
<feature type="domain" description="L,D-TPase catalytic" evidence="8">
    <location>
        <begin position="75"/>
        <end position="192"/>
    </location>
</feature>
<evidence type="ECO:0000313" key="9">
    <source>
        <dbReference type="EMBL" id="EHO18581.1"/>
    </source>
</evidence>
<feature type="region of interest" description="Disordered" evidence="6">
    <location>
        <begin position="35"/>
        <end position="72"/>
    </location>
</feature>
<evidence type="ECO:0000256" key="2">
    <source>
        <dbReference type="ARBA" id="ARBA00022679"/>
    </source>
</evidence>
<evidence type="ECO:0000256" key="3">
    <source>
        <dbReference type="ARBA" id="ARBA00022960"/>
    </source>
</evidence>
<name>A0AA36Y6T0_9FIRM</name>
<keyword evidence="10" id="KW-1185">Reference proteome</keyword>
<dbReference type="GO" id="GO:0071555">
    <property type="term" value="P:cell wall organization"/>
    <property type="evidence" value="ECO:0007669"/>
    <property type="project" value="UniProtKB-KW"/>
</dbReference>
<dbReference type="Gene3D" id="2.40.440.10">
    <property type="entry name" value="L,D-transpeptidase catalytic domain-like"/>
    <property type="match status" value="1"/>
</dbReference>
<dbReference type="InterPro" id="IPR005490">
    <property type="entry name" value="LD_TPept_cat_dom"/>
</dbReference>
<evidence type="ECO:0000256" key="4">
    <source>
        <dbReference type="ARBA" id="ARBA00022984"/>
    </source>
</evidence>
<evidence type="ECO:0000256" key="6">
    <source>
        <dbReference type="SAM" id="MobiDB-lite"/>
    </source>
</evidence>
<evidence type="ECO:0000259" key="8">
    <source>
        <dbReference type="Pfam" id="PF03734"/>
    </source>
</evidence>
<dbReference type="GO" id="GO:0009252">
    <property type="term" value="P:peptidoglycan biosynthetic process"/>
    <property type="evidence" value="ECO:0007669"/>
    <property type="project" value="UniProtKB-KW"/>
</dbReference>
<evidence type="ECO:0000256" key="7">
    <source>
        <dbReference type="SAM" id="SignalP"/>
    </source>
</evidence>
<reference evidence="9 10" key="1">
    <citation type="submission" date="2011-10" db="EMBL/GenBank/DDBJ databases">
        <title>The Genome Sequence of Lachnospiraceae bacterium ACC2.</title>
        <authorList>
            <consortium name="The Broad Institute Genome Sequencing Platform"/>
            <person name="Earl A."/>
            <person name="Ward D."/>
            <person name="Feldgarden M."/>
            <person name="Gevers D."/>
            <person name="Sizova M."/>
            <person name="Hazen A."/>
            <person name="Epstein S."/>
            <person name="Young S.K."/>
            <person name="Zeng Q."/>
            <person name="Gargeya S."/>
            <person name="Fitzgerald M."/>
            <person name="Haas B."/>
            <person name="Abouelleil A."/>
            <person name="Alvarado L."/>
            <person name="Arachchi H.M."/>
            <person name="Berlin A."/>
            <person name="Brown A."/>
            <person name="Chapman S.B."/>
            <person name="Chen Z."/>
            <person name="Dunbar C."/>
            <person name="Freedman E."/>
            <person name="Gearin G."/>
            <person name="Goldberg J."/>
            <person name="Griggs A."/>
            <person name="Gujja S."/>
            <person name="Heiman D."/>
            <person name="Howarth C."/>
            <person name="Larson L."/>
            <person name="Lui A."/>
            <person name="MacDonald P.J.P."/>
            <person name="Montmayeur A."/>
            <person name="Murphy C."/>
            <person name="Neiman D."/>
            <person name="Pearson M."/>
            <person name="Priest M."/>
            <person name="Roberts A."/>
            <person name="Saif S."/>
            <person name="Shea T."/>
            <person name="Shenoy N."/>
            <person name="Sisk P."/>
            <person name="Stolte C."/>
            <person name="Sykes S."/>
            <person name="Wortman J."/>
            <person name="Nusbaum C."/>
            <person name="Birren B."/>
        </authorList>
    </citation>
    <scope>NUCLEOTIDE SEQUENCE [LARGE SCALE GENOMIC DNA]</scope>
    <source>
        <strain evidence="9 10">ACC2</strain>
    </source>
</reference>
<dbReference type="EMBL" id="AGEL01000002">
    <property type="protein sequence ID" value="EHO18581.1"/>
    <property type="molecule type" value="Genomic_DNA"/>
</dbReference>
<evidence type="ECO:0000256" key="5">
    <source>
        <dbReference type="ARBA" id="ARBA00023316"/>
    </source>
</evidence>
<dbReference type="PANTHER" id="PTHR36699:SF1">
    <property type="entry name" value="L,D-TRANSPEPTIDASE YAFK-RELATED"/>
    <property type="match status" value="1"/>
</dbReference>
<dbReference type="AlphaFoldDB" id="A0AA36Y6T0"/>
<organism evidence="9 10">
    <name type="scientific">Stomatobaculum longum</name>
    <dbReference type="NCBI Taxonomy" id="796942"/>
    <lineage>
        <taxon>Bacteria</taxon>
        <taxon>Bacillati</taxon>
        <taxon>Bacillota</taxon>
        <taxon>Clostridia</taxon>
        <taxon>Lachnospirales</taxon>
        <taxon>Lachnospiraceae</taxon>
        <taxon>Stomatobaculum</taxon>
    </lineage>
</organism>
<dbReference type="Proteomes" id="UP000018466">
    <property type="component" value="Unassembled WGS sequence"/>
</dbReference>
<gene>
    <name evidence="9" type="ORF">HMPREF9623_00049</name>
</gene>
<comment type="caution">
    <text evidence="9">The sequence shown here is derived from an EMBL/GenBank/DDBJ whole genome shotgun (WGS) entry which is preliminary data.</text>
</comment>
<dbReference type="InterPro" id="IPR038063">
    <property type="entry name" value="Transpep_catalytic_dom"/>
</dbReference>
<protein>
    <recommendedName>
        <fullName evidence="8">L,D-TPase catalytic domain-containing protein</fullName>
    </recommendedName>
</protein>
<accession>A0AA36Y6T0</accession>
<evidence type="ECO:0000256" key="1">
    <source>
        <dbReference type="ARBA" id="ARBA00004752"/>
    </source>
</evidence>
<dbReference type="GeneID" id="86939849"/>
<dbReference type="GO" id="GO:0008360">
    <property type="term" value="P:regulation of cell shape"/>
    <property type="evidence" value="ECO:0007669"/>
    <property type="project" value="UniProtKB-KW"/>
</dbReference>
<feature type="compositionally biased region" description="Low complexity" evidence="6">
    <location>
        <begin position="55"/>
        <end position="68"/>
    </location>
</feature>
<dbReference type="Pfam" id="PF03734">
    <property type="entry name" value="YkuD"/>
    <property type="match status" value="1"/>
</dbReference>
<dbReference type="CDD" id="cd16913">
    <property type="entry name" value="YkuD_like"/>
    <property type="match status" value="1"/>
</dbReference>
<dbReference type="RefSeq" id="WP_009531884.1">
    <property type="nucleotide sequence ID" value="NZ_JH590861.1"/>
</dbReference>
<keyword evidence="2" id="KW-0808">Transferase</keyword>
<keyword evidence="5" id="KW-0961">Cell wall biogenesis/degradation</keyword>
<keyword evidence="7" id="KW-0732">Signal</keyword>
<dbReference type="GO" id="GO:0016740">
    <property type="term" value="F:transferase activity"/>
    <property type="evidence" value="ECO:0007669"/>
    <property type="project" value="UniProtKB-KW"/>
</dbReference>
<sequence length="214" mass="22823">MRKGKLIAVTALLAVLAMQGTVYAATVTKVSASVSAEEKEETALREEEAAKASAEETAGTTRETGAAVEENEPPTRIYVSKGKKELTLYVNHQVIGVWACNIGTNSALGKKQVEGDRITPSGEYYICLRNPKSNYHLSLGLSYPDKSDADRGFAQRLISEAEKDAIYAAIDQGGCPHWKTALGGYVMIHGNKPLVLCAGCAQGGRCLCDGKRAA</sequence>
<keyword evidence="3" id="KW-0133">Cell shape</keyword>